<organism evidence="2 3">
    <name type="scientific">Acropora cervicornis</name>
    <name type="common">Staghorn coral</name>
    <dbReference type="NCBI Taxonomy" id="6130"/>
    <lineage>
        <taxon>Eukaryota</taxon>
        <taxon>Metazoa</taxon>
        <taxon>Cnidaria</taxon>
        <taxon>Anthozoa</taxon>
        <taxon>Hexacorallia</taxon>
        <taxon>Scleractinia</taxon>
        <taxon>Astrocoeniina</taxon>
        <taxon>Acroporidae</taxon>
        <taxon>Acropora</taxon>
    </lineage>
</organism>
<sequence length="103" mass="11647">MIGDLRQASHLLRPIDAINGVKNWRRRISILKQALEINCDLKAISWKEADMIGRSPTFSSSKTSQDLRRLALPGQIHTDPQSRSHDFDPDDKNLSLNGQELAQ</sequence>
<accession>A0AAD9QUA8</accession>
<dbReference type="Proteomes" id="UP001249851">
    <property type="component" value="Unassembled WGS sequence"/>
</dbReference>
<evidence type="ECO:0000313" key="2">
    <source>
        <dbReference type="EMBL" id="KAK2567235.1"/>
    </source>
</evidence>
<proteinExistence type="predicted"/>
<feature type="compositionally biased region" description="Basic and acidic residues" evidence="1">
    <location>
        <begin position="80"/>
        <end position="93"/>
    </location>
</feature>
<dbReference type="EMBL" id="JARQWQ010000015">
    <property type="protein sequence ID" value="KAK2567235.1"/>
    <property type="molecule type" value="Genomic_DNA"/>
</dbReference>
<feature type="compositionally biased region" description="Polar residues" evidence="1">
    <location>
        <begin position="94"/>
        <end position="103"/>
    </location>
</feature>
<reference evidence="2" key="2">
    <citation type="journal article" date="2023" name="Science">
        <title>Genomic signatures of disease resistance in endangered staghorn corals.</title>
        <authorList>
            <person name="Vollmer S.V."/>
            <person name="Selwyn J.D."/>
            <person name="Despard B.A."/>
            <person name="Roesel C.L."/>
        </authorList>
    </citation>
    <scope>NUCLEOTIDE SEQUENCE</scope>
    <source>
        <strain evidence="2">K2</strain>
    </source>
</reference>
<evidence type="ECO:0000256" key="1">
    <source>
        <dbReference type="SAM" id="MobiDB-lite"/>
    </source>
</evidence>
<protein>
    <submittedName>
        <fullName evidence="2">Uncharacterized protein</fullName>
    </submittedName>
</protein>
<keyword evidence="3" id="KW-1185">Reference proteome</keyword>
<dbReference type="AlphaFoldDB" id="A0AAD9QUA8"/>
<feature type="region of interest" description="Disordered" evidence="1">
    <location>
        <begin position="71"/>
        <end position="103"/>
    </location>
</feature>
<name>A0AAD9QUA8_ACRCE</name>
<comment type="caution">
    <text evidence="2">The sequence shown here is derived from an EMBL/GenBank/DDBJ whole genome shotgun (WGS) entry which is preliminary data.</text>
</comment>
<evidence type="ECO:0000313" key="3">
    <source>
        <dbReference type="Proteomes" id="UP001249851"/>
    </source>
</evidence>
<gene>
    <name evidence="2" type="ORF">P5673_009046</name>
</gene>
<reference evidence="2" key="1">
    <citation type="journal article" date="2023" name="G3 (Bethesda)">
        <title>Whole genome assembly and annotation of the endangered Caribbean coral Acropora cervicornis.</title>
        <authorList>
            <person name="Selwyn J.D."/>
            <person name="Vollmer S.V."/>
        </authorList>
    </citation>
    <scope>NUCLEOTIDE SEQUENCE</scope>
    <source>
        <strain evidence="2">K2</strain>
    </source>
</reference>